<dbReference type="EMBL" id="CP159253">
    <property type="protein sequence ID" value="XCG49518.1"/>
    <property type="molecule type" value="Genomic_DNA"/>
</dbReference>
<dbReference type="RefSeq" id="WP_353642948.1">
    <property type="nucleotide sequence ID" value="NZ_CP159253.1"/>
</dbReference>
<dbReference type="InterPro" id="IPR010998">
    <property type="entry name" value="Integrase_recombinase_N"/>
</dbReference>
<dbReference type="Gene3D" id="1.10.150.130">
    <property type="match status" value="1"/>
</dbReference>
<name>A0AAU8CRF0_9HYPH</name>
<evidence type="ECO:0000313" key="2">
    <source>
        <dbReference type="EMBL" id="XCG49518.1"/>
    </source>
</evidence>
<dbReference type="GO" id="GO:0003677">
    <property type="term" value="F:DNA binding"/>
    <property type="evidence" value="ECO:0007669"/>
    <property type="project" value="UniProtKB-KW"/>
</dbReference>
<dbReference type="SUPFAM" id="SSF56349">
    <property type="entry name" value="DNA breaking-rejoining enzymes"/>
    <property type="match status" value="1"/>
</dbReference>
<gene>
    <name evidence="2" type="ORF">ABVK50_02485</name>
</gene>
<reference evidence="2" key="1">
    <citation type="submission" date="2024-06" db="EMBL/GenBank/DDBJ databases">
        <title>Mesorhizobium karijinii sp. nov., a symbiont of the iconic Swainsona formosa from arid Australia.</title>
        <authorList>
            <person name="Hill Y.J."/>
            <person name="Watkin E.L.J."/>
            <person name="O'Hara G.W."/>
            <person name="Terpolilli J."/>
            <person name="Tye M.L."/>
            <person name="Kohlmeier M.G."/>
        </authorList>
    </citation>
    <scope>NUCLEOTIDE SEQUENCE</scope>
    <source>
        <strain evidence="2">WSM2240</strain>
    </source>
</reference>
<keyword evidence="1" id="KW-0238">DNA-binding</keyword>
<protein>
    <recommendedName>
        <fullName evidence="3">Integrase</fullName>
    </recommendedName>
</protein>
<dbReference type="InterPro" id="IPR011010">
    <property type="entry name" value="DNA_brk_join_enz"/>
</dbReference>
<sequence>MTHVLIKGFKVFRDRHGKQRCYHRAAGTPIDLFKNPIGSAGFIAECTRIAALLKAADTAKPGTLGLLISRYRAHASFTDLAPRTQADYQRCFDYLKPIADTPLYRFSSPLVVNIRDKAAQMHGRRFGNYVKTVLALLFAWGKERGYVSVNPAAAIKGDPQVRSDFSELGSSAKVAS</sequence>
<proteinExistence type="predicted"/>
<organism evidence="2">
    <name type="scientific">Mesorhizobium sp. WSM2240</name>
    <dbReference type="NCBI Taxonomy" id="3228851"/>
    <lineage>
        <taxon>Bacteria</taxon>
        <taxon>Pseudomonadati</taxon>
        <taxon>Pseudomonadota</taxon>
        <taxon>Alphaproteobacteria</taxon>
        <taxon>Hyphomicrobiales</taxon>
        <taxon>Phyllobacteriaceae</taxon>
        <taxon>Mesorhizobium</taxon>
    </lineage>
</organism>
<evidence type="ECO:0008006" key="3">
    <source>
        <dbReference type="Google" id="ProtNLM"/>
    </source>
</evidence>
<evidence type="ECO:0000256" key="1">
    <source>
        <dbReference type="ARBA" id="ARBA00023125"/>
    </source>
</evidence>
<accession>A0AAU8CRF0</accession>
<dbReference type="AlphaFoldDB" id="A0AAU8CRF0"/>